<reference evidence="10" key="1">
    <citation type="submission" date="2023-07" db="EMBL/GenBank/DDBJ databases">
        <title>Genomic Encyclopedia of Type Strains, Phase IV (KMG-IV): sequencing the most valuable type-strain genomes for metagenomic binning, comparative biology and taxonomic classification.</title>
        <authorList>
            <person name="Goeker M."/>
        </authorList>
    </citation>
    <scope>NUCLEOTIDE SEQUENCE</scope>
    <source>
        <strain evidence="10">DSM 26174</strain>
    </source>
</reference>
<dbReference type="EMBL" id="JAVDQD010000004">
    <property type="protein sequence ID" value="MDR6240163.1"/>
    <property type="molecule type" value="Genomic_DNA"/>
</dbReference>
<evidence type="ECO:0000259" key="9">
    <source>
        <dbReference type="Pfam" id="PF22640"/>
    </source>
</evidence>
<dbReference type="InterPro" id="IPR049577">
    <property type="entry name" value="GMPP_N"/>
</dbReference>
<evidence type="ECO:0000256" key="1">
    <source>
        <dbReference type="ARBA" id="ARBA00006115"/>
    </source>
</evidence>
<dbReference type="CDD" id="cd02509">
    <property type="entry name" value="GDP-M1P_Guanylyltransferase"/>
    <property type="match status" value="1"/>
</dbReference>
<comment type="similarity">
    <text evidence="1">Belongs to the mannose-6-phosphate isomerase type 2 family.</text>
</comment>
<proteinExistence type="inferred from homology"/>
<dbReference type="Proteomes" id="UP001185092">
    <property type="component" value="Unassembled WGS sequence"/>
</dbReference>
<feature type="domain" description="MannoseP isomerase/GMP-like beta-helix" evidence="9">
    <location>
        <begin position="294"/>
        <end position="349"/>
    </location>
</feature>
<keyword evidence="6" id="KW-0342">GTP-binding</keyword>
<keyword evidence="3 10" id="KW-0808">Transferase</keyword>
<accession>A0AAE4BTU9</accession>
<dbReference type="SUPFAM" id="SSF53448">
    <property type="entry name" value="Nucleotide-diphospho-sugar transferases"/>
    <property type="match status" value="1"/>
</dbReference>
<dbReference type="Pfam" id="PF22640">
    <property type="entry name" value="ManC_GMP_beta-helix"/>
    <property type="match status" value="1"/>
</dbReference>
<name>A0AAE4BTU9_9BACT</name>
<dbReference type="Gene3D" id="3.90.550.10">
    <property type="entry name" value="Spore Coat Polysaccharide Biosynthesis Protein SpsA, Chain A"/>
    <property type="match status" value="1"/>
</dbReference>
<evidence type="ECO:0000256" key="6">
    <source>
        <dbReference type="ARBA" id="ARBA00023134"/>
    </source>
</evidence>
<dbReference type="Pfam" id="PF00483">
    <property type="entry name" value="NTP_transferase"/>
    <property type="match status" value="1"/>
</dbReference>
<dbReference type="GO" id="GO:0005525">
    <property type="term" value="F:GTP binding"/>
    <property type="evidence" value="ECO:0007669"/>
    <property type="project" value="UniProtKB-KW"/>
</dbReference>
<comment type="caution">
    <text evidence="10">The sequence shown here is derived from an EMBL/GenBank/DDBJ whole genome shotgun (WGS) entry which is preliminary data.</text>
</comment>
<feature type="domain" description="Nucleotidyl transferase" evidence="8">
    <location>
        <begin position="7"/>
        <end position="287"/>
    </location>
</feature>
<protein>
    <recommendedName>
        <fullName evidence="2">mannose-1-phosphate guanylyltransferase</fullName>
        <ecNumber evidence="2">2.7.7.13</ecNumber>
    </recommendedName>
</protein>
<evidence type="ECO:0000256" key="5">
    <source>
        <dbReference type="ARBA" id="ARBA00022741"/>
    </source>
</evidence>
<evidence type="ECO:0000256" key="3">
    <source>
        <dbReference type="ARBA" id="ARBA00022679"/>
    </source>
</evidence>
<dbReference type="GO" id="GO:0004475">
    <property type="term" value="F:mannose-1-phosphate guanylyltransferase (GTP) activity"/>
    <property type="evidence" value="ECO:0007669"/>
    <property type="project" value="UniProtKB-EC"/>
</dbReference>
<evidence type="ECO:0000259" key="8">
    <source>
        <dbReference type="Pfam" id="PF00483"/>
    </source>
</evidence>
<dbReference type="InterPro" id="IPR029044">
    <property type="entry name" value="Nucleotide-diphossugar_trans"/>
</dbReference>
<dbReference type="PANTHER" id="PTHR46390">
    <property type="entry name" value="MANNOSE-1-PHOSPHATE GUANYLYLTRANSFERASE"/>
    <property type="match status" value="1"/>
</dbReference>
<evidence type="ECO:0000313" key="11">
    <source>
        <dbReference type="Proteomes" id="UP001185092"/>
    </source>
</evidence>
<dbReference type="FunFam" id="3.90.550.10:FF:000046">
    <property type="entry name" value="Mannose-1-phosphate guanylyltransferase (GDP)"/>
    <property type="match status" value="1"/>
</dbReference>
<gene>
    <name evidence="10" type="ORF">HNQ88_003229</name>
</gene>
<dbReference type="AlphaFoldDB" id="A0AAE4BTU9"/>
<keyword evidence="4 10" id="KW-0548">Nucleotidyltransferase</keyword>
<keyword evidence="5" id="KW-0547">Nucleotide-binding</keyword>
<keyword evidence="11" id="KW-1185">Reference proteome</keyword>
<dbReference type="InterPro" id="IPR054566">
    <property type="entry name" value="ManC/GMP-like_b-helix"/>
</dbReference>
<comment type="catalytic activity">
    <reaction evidence="7">
        <text>alpha-D-mannose 1-phosphate + GTP + H(+) = GDP-alpha-D-mannose + diphosphate</text>
        <dbReference type="Rhea" id="RHEA:15229"/>
        <dbReference type="ChEBI" id="CHEBI:15378"/>
        <dbReference type="ChEBI" id="CHEBI:33019"/>
        <dbReference type="ChEBI" id="CHEBI:37565"/>
        <dbReference type="ChEBI" id="CHEBI:57527"/>
        <dbReference type="ChEBI" id="CHEBI:58409"/>
        <dbReference type="EC" id="2.7.7.13"/>
    </reaction>
</comment>
<evidence type="ECO:0000256" key="7">
    <source>
        <dbReference type="ARBA" id="ARBA00047343"/>
    </source>
</evidence>
<dbReference type="InterPro" id="IPR051161">
    <property type="entry name" value="Mannose-6P_isomerase_type2"/>
</dbReference>
<organism evidence="10 11">
    <name type="scientific">Aureibacter tunicatorum</name>
    <dbReference type="NCBI Taxonomy" id="866807"/>
    <lineage>
        <taxon>Bacteria</taxon>
        <taxon>Pseudomonadati</taxon>
        <taxon>Bacteroidota</taxon>
        <taxon>Cytophagia</taxon>
        <taxon>Cytophagales</taxon>
        <taxon>Persicobacteraceae</taxon>
        <taxon>Aureibacter</taxon>
    </lineage>
</organism>
<evidence type="ECO:0000256" key="2">
    <source>
        <dbReference type="ARBA" id="ARBA00012387"/>
    </source>
</evidence>
<dbReference type="EC" id="2.7.7.13" evidence="2"/>
<dbReference type="InterPro" id="IPR005835">
    <property type="entry name" value="NTP_transferase_dom"/>
</dbReference>
<evidence type="ECO:0000256" key="4">
    <source>
        <dbReference type="ARBA" id="ARBA00022695"/>
    </source>
</evidence>
<dbReference type="PANTHER" id="PTHR46390:SF1">
    <property type="entry name" value="MANNOSE-1-PHOSPHATE GUANYLYLTRANSFERASE"/>
    <property type="match status" value="1"/>
</dbReference>
<dbReference type="RefSeq" id="WP_309940033.1">
    <property type="nucleotide sequence ID" value="NZ_AP025305.1"/>
</dbReference>
<evidence type="ECO:0000313" key="10">
    <source>
        <dbReference type="EMBL" id="MDR6240163.1"/>
    </source>
</evidence>
<dbReference type="SUPFAM" id="SSF159283">
    <property type="entry name" value="Guanosine diphospho-D-mannose pyrophosphorylase/mannose-6-phosphate isomerase linker domain"/>
    <property type="match status" value="1"/>
</dbReference>
<sequence length="358" mass="40621">MKNNFLLVLAGGIGSRIWPYSRQNKPKQFQDILGIGKSFLQMTVERFSDVVPSERVYILTNENYKTLIMQELPELKENQILLEPCMRNTAPCIAYATWKIHQLNSDANVIIAPSDHFISRKYRFEAIVKEALDLAVDKKSIVTLGMTPHRPNTGYGYIEIDEEKPNGTAFAVKKFTEKPDLKTAIQFINAGNYLWNAGLFIASTQALKDSFEKFTPSLAVIFDTIEKDLNTDKEQETINVHYPDCEDISIDFGIMEKSEDILCIPAEIGWSDVGTWGSLYEMSEKNQEGNVIHGNALTFDTKNCLIKLPDDKLAIVEGLSNYIVAQNDNALMICPLESEQRVKEYLKTLKEKKETPFI</sequence>
<dbReference type="GO" id="GO:0009298">
    <property type="term" value="P:GDP-mannose biosynthetic process"/>
    <property type="evidence" value="ECO:0007669"/>
    <property type="project" value="TreeGrafter"/>
</dbReference>